<evidence type="ECO:0000313" key="4">
    <source>
        <dbReference type="Proteomes" id="UP001203687"/>
    </source>
</evidence>
<protein>
    <submittedName>
        <fullName evidence="3">IS30 family transposase</fullName>
    </submittedName>
</protein>
<sequence length="334" mass="39227">MKVKKHRRLTLKERVQIETLLNENINKADIAKKLNRSRSTITREVNKLVGNTNDKYDAYLSHWCAKDDYKNKRNRDKISTYKPLKHFVYKGLLSEWTPEQISGRIKDLYPNDPIMSISHEAIYRHIYTRPQASLNKKLIKLLVRKKTRRRPPKKRRGTGSKIINQVSIDLRPKHIELRKEVGHWEGDLVIGKGQKSAIGTIVERKSRYTLIIKLSSRKSDEVAKMFSKKLNQLNSIFKKSMTYDNGIEMARHEKITQNTGMKIYFANPYSSWERGTNENTNGLIRRYLPKGTDFNQIDEKFLMKIQQKLNNRPRKIIGYKTPQEIMDSELKNVA</sequence>
<dbReference type="InterPro" id="IPR001584">
    <property type="entry name" value="Integrase_cat-core"/>
</dbReference>
<dbReference type="InterPro" id="IPR038116">
    <property type="entry name" value="TrpR-like_sf"/>
</dbReference>
<dbReference type="Proteomes" id="UP001203687">
    <property type="component" value="Unassembled WGS sequence"/>
</dbReference>
<dbReference type="PANTHER" id="PTHR10948:SF23">
    <property type="entry name" value="TRANSPOSASE INSI FOR INSERTION SEQUENCE ELEMENT IS30A-RELATED"/>
    <property type="match status" value="1"/>
</dbReference>
<dbReference type="InterPro" id="IPR053392">
    <property type="entry name" value="Transposase_IS30-like"/>
</dbReference>
<dbReference type="NCBIfam" id="NF033563">
    <property type="entry name" value="transpos_IS30"/>
    <property type="match status" value="1"/>
</dbReference>
<evidence type="ECO:0000259" key="2">
    <source>
        <dbReference type="PROSITE" id="PS50994"/>
    </source>
</evidence>
<gene>
    <name evidence="3" type="ORF">MUY34_17000</name>
</gene>
<dbReference type="SUPFAM" id="SSF53098">
    <property type="entry name" value="Ribonuclease H-like"/>
    <property type="match status" value="1"/>
</dbReference>
<reference evidence="3" key="1">
    <citation type="submission" date="2022-04" db="EMBL/GenBank/DDBJ databases">
        <authorList>
            <person name="Ren T."/>
        </authorList>
    </citation>
    <scope>NUCLEOTIDE SEQUENCE</scope>
    <source>
        <strain evidence="3">F63249</strain>
    </source>
</reference>
<organism evidence="3 4">
    <name type="scientific">Psychroserpens algicola</name>
    <dbReference type="NCBI Taxonomy" id="1719034"/>
    <lineage>
        <taxon>Bacteria</taxon>
        <taxon>Pseudomonadati</taxon>
        <taxon>Bacteroidota</taxon>
        <taxon>Flavobacteriia</taxon>
        <taxon>Flavobacteriales</taxon>
        <taxon>Flavobacteriaceae</taxon>
        <taxon>Psychroserpens</taxon>
    </lineage>
</organism>
<proteinExistence type="predicted"/>
<evidence type="ECO:0000313" key="3">
    <source>
        <dbReference type="EMBL" id="MCK8482325.1"/>
    </source>
</evidence>
<comment type="caution">
    <text evidence="3">The sequence shown here is derived from an EMBL/GenBank/DDBJ whole genome shotgun (WGS) entry which is preliminary data.</text>
</comment>
<dbReference type="InterPro" id="IPR051917">
    <property type="entry name" value="Transposase-Integrase"/>
</dbReference>
<dbReference type="InterPro" id="IPR012337">
    <property type="entry name" value="RNaseH-like_sf"/>
</dbReference>
<feature type="domain" description="Integrase catalytic" evidence="2">
    <location>
        <begin position="168"/>
        <end position="330"/>
    </location>
</feature>
<dbReference type="InterPro" id="IPR025246">
    <property type="entry name" value="IS30-like_HTH"/>
</dbReference>
<dbReference type="PROSITE" id="PS50994">
    <property type="entry name" value="INTEGRASE"/>
    <property type="match status" value="1"/>
</dbReference>
<dbReference type="Gene3D" id="3.30.420.10">
    <property type="entry name" value="Ribonuclease H-like superfamily/Ribonuclease H"/>
    <property type="match status" value="1"/>
</dbReference>
<accession>A0ABT0HD99</accession>
<dbReference type="EMBL" id="JALPQF010000050">
    <property type="protein sequence ID" value="MCK8482325.1"/>
    <property type="molecule type" value="Genomic_DNA"/>
</dbReference>
<dbReference type="Pfam" id="PF00665">
    <property type="entry name" value="rve"/>
    <property type="match status" value="1"/>
</dbReference>
<dbReference type="InterPro" id="IPR036397">
    <property type="entry name" value="RNaseH_sf"/>
</dbReference>
<dbReference type="Gene3D" id="1.10.1270.10">
    <property type="entry name" value="TrpR-like"/>
    <property type="match status" value="1"/>
</dbReference>
<keyword evidence="4" id="KW-1185">Reference proteome</keyword>
<name>A0ABT0HD99_9FLAO</name>
<dbReference type="PANTHER" id="PTHR10948">
    <property type="entry name" value="TRANSPOSASE"/>
    <property type="match status" value="1"/>
</dbReference>
<dbReference type="Pfam" id="PF13936">
    <property type="entry name" value="HTH_38"/>
    <property type="match status" value="1"/>
</dbReference>
<evidence type="ECO:0000256" key="1">
    <source>
        <dbReference type="ARBA" id="ARBA00023172"/>
    </source>
</evidence>
<keyword evidence="1" id="KW-0233">DNA recombination</keyword>
<dbReference type="RefSeq" id="WP_248414041.1">
    <property type="nucleotide sequence ID" value="NZ_JALPQF010000050.1"/>
</dbReference>